<comment type="caution">
    <text evidence="2">The sequence shown here is derived from an EMBL/GenBank/DDBJ whole genome shotgun (WGS) entry which is preliminary data.</text>
</comment>
<reference evidence="2 3" key="1">
    <citation type="journal article" date="2019" name="Sci. Rep.">
        <title>Orb-weaving spider Araneus ventricosus genome elucidates the spidroin gene catalogue.</title>
        <authorList>
            <person name="Kono N."/>
            <person name="Nakamura H."/>
            <person name="Ohtoshi R."/>
            <person name="Moran D.A.P."/>
            <person name="Shinohara A."/>
            <person name="Yoshida Y."/>
            <person name="Fujiwara M."/>
            <person name="Mori M."/>
            <person name="Tomita M."/>
            <person name="Arakawa K."/>
        </authorList>
    </citation>
    <scope>NUCLEOTIDE SEQUENCE [LARGE SCALE GENOMIC DNA]</scope>
</reference>
<dbReference type="Proteomes" id="UP000499080">
    <property type="component" value="Unassembled WGS sequence"/>
</dbReference>
<proteinExistence type="predicted"/>
<evidence type="ECO:0000313" key="3">
    <source>
        <dbReference type="Proteomes" id="UP000499080"/>
    </source>
</evidence>
<evidence type="ECO:0000256" key="1">
    <source>
        <dbReference type="SAM" id="MobiDB-lite"/>
    </source>
</evidence>
<feature type="region of interest" description="Disordered" evidence="1">
    <location>
        <begin position="1"/>
        <end position="48"/>
    </location>
</feature>
<feature type="compositionally biased region" description="Basic and acidic residues" evidence="1">
    <location>
        <begin position="30"/>
        <end position="48"/>
    </location>
</feature>
<keyword evidence="3" id="KW-1185">Reference proteome</keyword>
<accession>A0A4Y2PKF7</accession>
<evidence type="ECO:0000313" key="2">
    <source>
        <dbReference type="EMBL" id="GBN51589.1"/>
    </source>
</evidence>
<organism evidence="2 3">
    <name type="scientific">Araneus ventricosus</name>
    <name type="common">Orbweaver spider</name>
    <name type="synonym">Epeira ventricosa</name>
    <dbReference type="NCBI Taxonomy" id="182803"/>
    <lineage>
        <taxon>Eukaryota</taxon>
        <taxon>Metazoa</taxon>
        <taxon>Ecdysozoa</taxon>
        <taxon>Arthropoda</taxon>
        <taxon>Chelicerata</taxon>
        <taxon>Arachnida</taxon>
        <taxon>Araneae</taxon>
        <taxon>Araneomorphae</taxon>
        <taxon>Entelegynae</taxon>
        <taxon>Araneoidea</taxon>
        <taxon>Araneidae</taxon>
        <taxon>Araneus</taxon>
    </lineage>
</organism>
<dbReference type="AlphaFoldDB" id="A0A4Y2PKF7"/>
<dbReference type="EMBL" id="BGPR01133563">
    <property type="protein sequence ID" value="GBN51589.1"/>
    <property type="molecule type" value="Genomic_DNA"/>
</dbReference>
<sequence>MDKTRLVSERPSIWNRRPKHETGELNGSHNDPRARKPDVNGAKPERLEDSPTLLMVDLKTNEIILHIYRPASLLSHVQNKY</sequence>
<gene>
    <name evidence="2" type="ORF">AVEN_240180_1</name>
</gene>
<name>A0A4Y2PKF7_ARAVE</name>
<protein>
    <submittedName>
        <fullName evidence="2">Uncharacterized protein</fullName>
    </submittedName>
</protein>